<organism evidence="2 3">
    <name type="scientific">Colocasia esculenta</name>
    <name type="common">Wild taro</name>
    <name type="synonym">Arum esculentum</name>
    <dbReference type="NCBI Taxonomy" id="4460"/>
    <lineage>
        <taxon>Eukaryota</taxon>
        <taxon>Viridiplantae</taxon>
        <taxon>Streptophyta</taxon>
        <taxon>Embryophyta</taxon>
        <taxon>Tracheophyta</taxon>
        <taxon>Spermatophyta</taxon>
        <taxon>Magnoliopsida</taxon>
        <taxon>Liliopsida</taxon>
        <taxon>Araceae</taxon>
        <taxon>Aroideae</taxon>
        <taxon>Colocasieae</taxon>
        <taxon>Colocasia</taxon>
    </lineage>
</organism>
<dbReference type="Proteomes" id="UP000652761">
    <property type="component" value="Unassembled WGS sequence"/>
</dbReference>
<accession>A0A843X2D1</accession>
<proteinExistence type="predicted"/>
<evidence type="ECO:0000313" key="2">
    <source>
        <dbReference type="EMBL" id="MQM15297.1"/>
    </source>
</evidence>
<reference evidence="2" key="1">
    <citation type="submission" date="2017-07" db="EMBL/GenBank/DDBJ databases">
        <title>Taro Niue Genome Assembly and Annotation.</title>
        <authorList>
            <person name="Atibalentja N."/>
            <person name="Keating K."/>
            <person name="Fields C.J."/>
        </authorList>
    </citation>
    <scope>NUCLEOTIDE SEQUENCE</scope>
    <source>
        <strain evidence="2">Niue_2</strain>
        <tissue evidence="2">Leaf</tissue>
    </source>
</reference>
<dbReference type="EMBL" id="NMUH01006451">
    <property type="protein sequence ID" value="MQM15297.1"/>
    <property type="molecule type" value="Genomic_DNA"/>
</dbReference>
<feature type="region of interest" description="Disordered" evidence="1">
    <location>
        <begin position="1"/>
        <end position="21"/>
    </location>
</feature>
<gene>
    <name evidence="2" type="ORF">Taro_048240</name>
</gene>
<evidence type="ECO:0000256" key="1">
    <source>
        <dbReference type="SAM" id="MobiDB-lite"/>
    </source>
</evidence>
<sequence length="89" mass="9810">MSTTPKPINHESESTTPPHGTDYWFMTLVSNLDNTTQELPLSLVVTDVRSNCSSTTQVKPKNYGVQPNHHNLQITHPADPCLAPLETLA</sequence>
<keyword evidence="3" id="KW-1185">Reference proteome</keyword>
<name>A0A843X2D1_COLES</name>
<protein>
    <submittedName>
        <fullName evidence="2">Uncharacterized protein</fullName>
    </submittedName>
</protein>
<comment type="caution">
    <text evidence="2">The sequence shown here is derived from an EMBL/GenBank/DDBJ whole genome shotgun (WGS) entry which is preliminary data.</text>
</comment>
<evidence type="ECO:0000313" key="3">
    <source>
        <dbReference type="Proteomes" id="UP000652761"/>
    </source>
</evidence>
<dbReference type="AlphaFoldDB" id="A0A843X2D1"/>